<dbReference type="EMBL" id="JASHIF010000020">
    <property type="protein sequence ID" value="MDI9861459.1"/>
    <property type="molecule type" value="Genomic_DNA"/>
</dbReference>
<dbReference type="PROSITE" id="PS51257">
    <property type="entry name" value="PROKAR_LIPOPROTEIN"/>
    <property type="match status" value="1"/>
</dbReference>
<dbReference type="PANTHER" id="PTHR41339:SF1">
    <property type="entry name" value="SECRETED PROTEIN"/>
    <property type="match status" value="1"/>
</dbReference>
<organism evidence="1 2">
    <name type="scientific">Flectobacillus roseus</name>
    <dbReference type="NCBI Taxonomy" id="502259"/>
    <lineage>
        <taxon>Bacteria</taxon>
        <taxon>Pseudomonadati</taxon>
        <taxon>Bacteroidota</taxon>
        <taxon>Cytophagia</taxon>
        <taxon>Cytophagales</taxon>
        <taxon>Flectobacillaceae</taxon>
        <taxon>Flectobacillus</taxon>
    </lineage>
</organism>
<evidence type="ECO:0000313" key="2">
    <source>
        <dbReference type="Proteomes" id="UP001236507"/>
    </source>
</evidence>
<dbReference type="RefSeq" id="WP_283345863.1">
    <property type="nucleotide sequence ID" value="NZ_JASHIF010000020.1"/>
</dbReference>
<dbReference type="PANTHER" id="PTHR41339">
    <property type="entry name" value="LIPL48"/>
    <property type="match status" value="1"/>
</dbReference>
<sequence length="440" mass="47316">MKNIHKLLYITAIALATTSCGKLENDFQEPTPVASREMVVVKGSITSNTTWTADKKYLLNGFVYVEEGVTLTIQPGTIIKGDLPTKGTLIIKPGAKILAEGTEDKPIVFTSNQAIGQRKAGDWGGVIILGKAKVNKTPITIEGENVTTFGGTNDADNSGILKYVRIEFAGVAFETDKEVNGLTLGGVGYGTKIDYVQVSHSGDDAFEWFGGAVNAKHLISYRTLDDDFDTDNGFSGNVQYAVSLRDPLVADQCSCSDSNGFESDNDGSGSTALPQTSAKFANVSIYIANGTVDKKYRSAFRIRRNSALSIYNTVVNGAFPKAGLELEGTLSQDNFKNGKSDYKGVVITGTTTPILNVETAMFNDANRKNAISWSLTDLGLQADFNLLGAPKFTPQKGSRILADGVVLPTGFDSASFRGAFDGSNDWTQKWTNFNPQTTEY</sequence>
<protein>
    <submittedName>
        <fullName evidence="1">T9SS C-terminal target domain-containing protein</fullName>
    </submittedName>
</protein>
<gene>
    <name evidence="1" type="ORF">QM524_19730</name>
</gene>
<accession>A0ABT6YDB7</accession>
<reference evidence="1 2" key="1">
    <citation type="submission" date="2023-05" db="EMBL/GenBank/DDBJ databases">
        <title>Novel species of genus Flectobacillus isolated from stream in China.</title>
        <authorList>
            <person name="Lu H."/>
        </authorList>
    </citation>
    <scope>NUCLEOTIDE SEQUENCE [LARGE SCALE GENOMIC DNA]</scope>
    <source>
        <strain evidence="1 2">KCTC 42575</strain>
    </source>
</reference>
<comment type="caution">
    <text evidence="1">The sequence shown here is derived from an EMBL/GenBank/DDBJ whole genome shotgun (WGS) entry which is preliminary data.</text>
</comment>
<proteinExistence type="predicted"/>
<keyword evidence="2" id="KW-1185">Reference proteome</keyword>
<dbReference type="Proteomes" id="UP001236507">
    <property type="component" value="Unassembled WGS sequence"/>
</dbReference>
<evidence type="ECO:0000313" key="1">
    <source>
        <dbReference type="EMBL" id="MDI9861459.1"/>
    </source>
</evidence>
<name>A0ABT6YDB7_9BACT</name>